<keyword evidence="4 7" id="KW-0133">Cell shape</keyword>
<dbReference type="RefSeq" id="WP_354660191.1">
    <property type="nucleotide sequence ID" value="NZ_JBEXAC010000001.1"/>
</dbReference>
<evidence type="ECO:0000256" key="6">
    <source>
        <dbReference type="ARBA" id="ARBA00023316"/>
    </source>
</evidence>
<evidence type="ECO:0000259" key="8">
    <source>
        <dbReference type="PROSITE" id="PS52029"/>
    </source>
</evidence>
<dbReference type="Pfam" id="PF01471">
    <property type="entry name" value="PG_binding_1"/>
    <property type="match status" value="1"/>
</dbReference>
<feature type="domain" description="L,D-TPase catalytic" evidence="8">
    <location>
        <begin position="318"/>
        <end position="484"/>
    </location>
</feature>
<dbReference type="Gene3D" id="1.10.101.10">
    <property type="entry name" value="PGBD-like superfamily/PGBD"/>
    <property type="match status" value="1"/>
</dbReference>
<dbReference type="Pfam" id="PF03734">
    <property type="entry name" value="YkuD"/>
    <property type="match status" value="1"/>
</dbReference>
<evidence type="ECO:0000313" key="9">
    <source>
        <dbReference type="EMBL" id="MET6997556.1"/>
    </source>
</evidence>
<dbReference type="Gene3D" id="2.40.440.10">
    <property type="entry name" value="L,D-transpeptidase catalytic domain-like"/>
    <property type="match status" value="1"/>
</dbReference>
<feature type="active site" description="Proton donor/acceptor" evidence="7">
    <location>
        <position position="433"/>
    </location>
</feature>
<dbReference type="InterPro" id="IPR005490">
    <property type="entry name" value="LD_TPept_cat_dom"/>
</dbReference>
<dbReference type="Pfam" id="PF20142">
    <property type="entry name" value="Scaffold"/>
    <property type="match status" value="1"/>
</dbReference>
<dbReference type="InterPro" id="IPR052905">
    <property type="entry name" value="LD-transpeptidase_YkuD-like"/>
</dbReference>
<dbReference type="PANTHER" id="PTHR41533">
    <property type="entry name" value="L,D-TRANSPEPTIDASE HI_1667-RELATED"/>
    <property type="match status" value="1"/>
</dbReference>
<evidence type="ECO:0000256" key="5">
    <source>
        <dbReference type="ARBA" id="ARBA00022984"/>
    </source>
</evidence>
<reference evidence="9 10" key="1">
    <citation type="submission" date="2024-06" db="EMBL/GenBank/DDBJ databases">
        <title>Chitinophaga defluvii sp. nov., isolated from municipal sewage.</title>
        <authorList>
            <person name="Zhang L."/>
        </authorList>
    </citation>
    <scope>NUCLEOTIDE SEQUENCE [LARGE SCALE GENOMIC DNA]</scope>
    <source>
        <strain evidence="9 10">H8</strain>
    </source>
</reference>
<comment type="caution">
    <text evidence="9">The sequence shown here is derived from an EMBL/GenBank/DDBJ whole genome shotgun (WGS) entry which is preliminary data.</text>
</comment>
<protein>
    <submittedName>
        <fullName evidence="9">L,D-transpeptidase family protein</fullName>
    </submittedName>
</protein>
<proteinExistence type="inferred from homology"/>
<evidence type="ECO:0000256" key="2">
    <source>
        <dbReference type="ARBA" id="ARBA00005992"/>
    </source>
</evidence>
<evidence type="ECO:0000256" key="4">
    <source>
        <dbReference type="ARBA" id="ARBA00022960"/>
    </source>
</evidence>
<keyword evidence="3" id="KW-0808">Transferase</keyword>
<dbReference type="SUPFAM" id="SSF141523">
    <property type="entry name" value="L,D-transpeptidase catalytic domain-like"/>
    <property type="match status" value="1"/>
</dbReference>
<dbReference type="InterPro" id="IPR038063">
    <property type="entry name" value="Transpep_catalytic_dom"/>
</dbReference>
<dbReference type="EMBL" id="JBEXAC010000001">
    <property type="protein sequence ID" value="MET6997556.1"/>
    <property type="molecule type" value="Genomic_DNA"/>
</dbReference>
<dbReference type="PROSITE" id="PS51257">
    <property type="entry name" value="PROKAR_LIPOPROTEIN"/>
    <property type="match status" value="1"/>
</dbReference>
<dbReference type="Proteomes" id="UP001549749">
    <property type="component" value="Unassembled WGS sequence"/>
</dbReference>
<dbReference type="InterPro" id="IPR036365">
    <property type="entry name" value="PGBD-like_sf"/>
</dbReference>
<comment type="similarity">
    <text evidence="2">Belongs to the YkuD family.</text>
</comment>
<dbReference type="SUPFAM" id="SSF47090">
    <property type="entry name" value="PGBD-like"/>
    <property type="match status" value="1"/>
</dbReference>
<accession>A0ABV2T3D4</accession>
<dbReference type="InterPro" id="IPR045380">
    <property type="entry name" value="LD_TPept_scaffold_dom"/>
</dbReference>
<dbReference type="CDD" id="cd16913">
    <property type="entry name" value="YkuD_like"/>
    <property type="match status" value="1"/>
</dbReference>
<keyword evidence="6 7" id="KW-0961">Cell wall biogenesis/degradation</keyword>
<dbReference type="InterPro" id="IPR002477">
    <property type="entry name" value="Peptidoglycan-bd-like"/>
</dbReference>
<dbReference type="InterPro" id="IPR036366">
    <property type="entry name" value="PGBDSf"/>
</dbReference>
<evidence type="ECO:0000313" key="10">
    <source>
        <dbReference type="Proteomes" id="UP001549749"/>
    </source>
</evidence>
<evidence type="ECO:0000256" key="7">
    <source>
        <dbReference type="PROSITE-ProRule" id="PRU01373"/>
    </source>
</evidence>
<keyword evidence="5 7" id="KW-0573">Peptidoglycan synthesis</keyword>
<sequence length="531" mass="60658">MKSAMIIPLMLYVLITGCDLQKKDVTGEVTPRNYSINKTNAYNNLFLDSMAVEKFITGQHLNDTIASAMRSFYNARNFQFTWFAGNGLTEQALGFRSLYDYSKDSSDKNKALENRLDALMIEDSLVVAATDPVFIKTELQLTQRLINYFIATYQDKNIRIRQLEQLIPIQKTTVLQLADSVLANNNRDTKRYDAAHTAYHLMKQQLQQYREIAGKGGWDSLLLTSKKFKKGDQDPIIAHFKKRLSVTGELKDQDTSGTFNEPLENAVKTFQQQHGYTSDGVITPALAAEMNVPVLARIQQLLINMERMRWMPDQPAGKLILVNIPEFMLHAAEGNNKAFDMEVVVGKEGHSTTMFSGKLNQIVFSPNWNIPASIVRKEILPAIDRNKNYLQQNNMEVTGERNGLPVIRQLPGRKNALGKVKFLFPNSFNIYFHDTPAKGLFNKDNRAYSHGCIRLADPVKMASWLLEDNTRWTAEKIDSAINLTKEKYVKLEHPVPVLITYYTAWVDEKDMLQFRKDIYGHDSKLAARMFY</sequence>
<comment type="pathway">
    <text evidence="1 7">Cell wall biogenesis; peptidoglycan biosynthesis.</text>
</comment>
<organism evidence="9 10">
    <name type="scientific">Chitinophaga defluvii</name>
    <dbReference type="NCBI Taxonomy" id="3163343"/>
    <lineage>
        <taxon>Bacteria</taxon>
        <taxon>Pseudomonadati</taxon>
        <taxon>Bacteroidota</taxon>
        <taxon>Chitinophagia</taxon>
        <taxon>Chitinophagales</taxon>
        <taxon>Chitinophagaceae</taxon>
        <taxon>Chitinophaga</taxon>
    </lineage>
</organism>
<dbReference type="PANTHER" id="PTHR41533:SF2">
    <property type="entry name" value="BLR7131 PROTEIN"/>
    <property type="match status" value="1"/>
</dbReference>
<dbReference type="PROSITE" id="PS52029">
    <property type="entry name" value="LD_TPASE"/>
    <property type="match status" value="1"/>
</dbReference>
<keyword evidence="10" id="KW-1185">Reference proteome</keyword>
<feature type="active site" description="Nucleophile" evidence="7">
    <location>
        <position position="452"/>
    </location>
</feature>
<gene>
    <name evidence="9" type="ORF">ABR189_09265</name>
</gene>
<name>A0ABV2T3D4_9BACT</name>
<evidence type="ECO:0000256" key="1">
    <source>
        <dbReference type="ARBA" id="ARBA00004752"/>
    </source>
</evidence>
<evidence type="ECO:0000256" key="3">
    <source>
        <dbReference type="ARBA" id="ARBA00022679"/>
    </source>
</evidence>